<gene>
    <name evidence="1" type="ORF">ILYODFUR_037352</name>
</gene>
<keyword evidence="2" id="KW-1185">Reference proteome</keyword>
<name>A0ABV0T3J8_9TELE</name>
<protein>
    <submittedName>
        <fullName evidence="1">Uncharacterized protein</fullName>
    </submittedName>
</protein>
<dbReference type="Proteomes" id="UP001482620">
    <property type="component" value="Unassembled WGS sequence"/>
</dbReference>
<evidence type="ECO:0000313" key="1">
    <source>
        <dbReference type="EMBL" id="MEQ2227394.1"/>
    </source>
</evidence>
<comment type="caution">
    <text evidence="1">The sequence shown here is derived from an EMBL/GenBank/DDBJ whole genome shotgun (WGS) entry which is preliminary data.</text>
</comment>
<proteinExistence type="predicted"/>
<evidence type="ECO:0000313" key="2">
    <source>
        <dbReference type="Proteomes" id="UP001482620"/>
    </source>
</evidence>
<organism evidence="1 2">
    <name type="scientific">Ilyodon furcidens</name>
    <name type="common">goldbreast splitfin</name>
    <dbReference type="NCBI Taxonomy" id="33524"/>
    <lineage>
        <taxon>Eukaryota</taxon>
        <taxon>Metazoa</taxon>
        <taxon>Chordata</taxon>
        <taxon>Craniata</taxon>
        <taxon>Vertebrata</taxon>
        <taxon>Euteleostomi</taxon>
        <taxon>Actinopterygii</taxon>
        <taxon>Neopterygii</taxon>
        <taxon>Teleostei</taxon>
        <taxon>Neoteleostei</taxon>
        <taxon>Acanthomorphata</taxon>
        <taxon>Ovalentaria</taxon>
        <taxon>Atherinomorphae</taxon>
        <taxon>Cyprinodontiformes</taxon>
        <taxon>Goodeidae</taxon>
        <taxon>Ilyodon</taxon>
    </lineage>
</organism>
<reference evidence="1 2" key="1">
    <citation type="submission" date="2021-06" db="EMBL/GenBank/DDBJ databases">
        <authorList>
            <person name="Palmer J.M."/>
        </authorList>
    </citation>
    <scope>NUCLEOTIDE SEQUENCE [LARGE SCALE GENOMIC DNA]</scope>
    <source>
        <strain evidence="2">if_2019</strain>
        <tissue evidence="1">Muscle</tissue>
    </source>
</reference>
<sequence length="102" mass="11315">MLPTARFLWSLNENSTWKTRHPVSSNHSSLAAPINGRSALLLSQSSPRASLLKTFCMEDTALLLCFDDQLRHVRLVSDDLAVPRTVCDKFRPPSSSSACRSV</sequence>
<accession>A0ABV0T3J8</accession>
<dbReference type="EMBL" id="JAHRIQ010019765">
    <property type="protein sequence ID" value="MEQ2227394.1"/>
    <property type="molecule type" value="Genomic_DNA"/>
</dbReference>